<feature type="region of interest" description="Disordered" evidence="1">
    <location>
        <begin position="245"/>
        <end position="268"/>
    </location>
</feature>
<comment type="caution">
    <text evidence="3">The sequence shown here is derived from an EMBL/GenBank/DDBJ whole genome shotgun (WGS) entry which is preliminary data.</text>
</comment>
<evidence type="ECO:0000313" key="3">
    <source>
        <dbReference type="EMBL" id="MFC7079812.1"/>
    </source>
</evidence>
<dbReference type="Proteomes" id="UP001596407">
    <property type="component" value="Unassembled WGS sequence"/>
</dbReference>
<organism evidence="3 4">
    <name type="scientific">Halorussus caseinilyticus</name>
    <dbReference type="NCBI Taxonomy" id="3034025"/>
    <lineage>
        <taxon>Archaea</taxon>
        <taxon>Methanobacteriati</taxon>
        <taxon>Methanobacteriota</taxon>
        <taxon>Stenosarchaea group</taxon>
        <taxon>Halobacteria</taxon>
        <taxon>Halobacteriales</taxon>
        <taxon>Haladaptataceae</taxon>
        <taxon>Halorussus</taxon>
    </lineage>
</organism>
<dbReference type="AlphaFoldDB" id="A0ABD5WGS4"/>
<dbReference type="EMBL" id="JBHSZH010000005">
    <property type="protein sequence ID" value="MFC7079812.1"/>
    <property type="molecule type" value="Genomic_DNA"/>
</dbReference>
<name>A0ABD5WGS4_9EURY</name>
<dbReference type="SUPFAM" id="SSF56235">
    <property type="entry name" value="N-terminal nucleophile aminohydrolases (Ntn hydrolases)"/>
    <property type="match status" value="1"/>
</dbReference>
<dbReference type="Pfam" id="PF08823">
    <property type="entry name" value="PG_binding_2"/>
    <property type="match status" value="1"/>
</dbReference>
<gene>
    <name evidence="3" type="ORF">ACFQJ6_06330</name>
</gene>
<dbReference type="PANTHER" id="PTHR39328">
    <property type="entry name" value="BLL2871 PROTEIN"/>
    <property type="match status" value="1"/>
</dbReference>
<evidence type="ECO:0000313" key="4">
    <source>
        <dbReference type="Proteomes" id="UP001596407"/>
    </source>
</evidence>
<dbReference type="Pfam" id="PF06267">
    <property type="entry name" value="DUF1028"/>
    <property type="match status" value="1"/>
</dbReference>
<keyword evidence="4" id="KW-1185">Reference proteome</keyword>
<reference evidence="3 4" key="1">
    <citation type="journal article" date="2019" name="Int. J. Syst. Evol. Microbiol.">
        <title>The Global Catalogue of Microorganisms (GCM) 10K type strain sequencing project: providing services to taxonomists for standard genome sequencing and annotation.</title>
        <authorList>
            <consortium name="The Broad Institute Genomics Platform"/>
            <consortium name="The Broad Institute Genome Sequencing Center for Infectious Disease"/>
            <person name="Wu L."/>
            <person name="Ma J."/>
        </authorList>
    </citation>
    <scope>NUCLEOTIDE SEQUENCE [LARGE SCALE GENOMIC DNA]</scope>
    <source>
        <strain evidence="3 4">DT72</strain>
    </source>
</reference>
<dbReference type="GeneID" id="79303654"/>
<dbReference type="PANTHER" id="PTHR39328:SF1">
    <property type="entry name" value="BLL2871 PROTEIN"/>
    <property type="match status" value="1"/>
</dbReference>
<feature type="compositionally biased region" description="Polar residues" evidence="1">
    <location>
        <begin position="250"/>
        <end position="261"/>
    </location>
</feature>
<evidence type="ECO:0000256" key="1">
    <source>
        <dbReference type="SAM" id="MobiDB-lite"/>
    </source>
</evidence>
<dbReference type="Gene3D" id="3.60.20.10">
    <property type="entry name" value="Glutamine Phosphoribosylpyrophosphate, subunit 1, domain 1"/>
    <property type="match status" value="1"/>
</dbReference>
<proteinExistence type="predicted"/>
<feature type="domain" description="Putative peptidoglycan binding" evidence="2">
    <location>
        <begin position="211"/>
        <end position="313"/>
    </location>
</feature>
<evidence type="ECO:0000259" key="2">
    <source>
        <dbReference type="Pfam" id="PF08823"/>
    </source>
</evidence>
<accession>A0ABD5WGS4</accession>
<dbReference type="RefSeq" id="WP_276279096.1">
    <property type="nucleotide sequence ID" value="NZ_CP119809.1"/>
</dbReference>
<protein>
    <submittedName>
        <fullName evidence="3">DUF1028 domain-containing protein</fullName>
    </submittedName>
</protein>
<dbReference type="InterPro" id="IPR010430">
    <property type="entry name" value="DUF1028"/>
</dbReference>
<dbReference type="InterPro" id="IPR029055">
    <property type="entry name" value="Ntn_hydrolases_N"/>
</dbReference>
<sequence length="322" mass="34745">MEPRPSTFSIVARDPETEAVGVAVQSKFVSVGSVVPFASADAGAIATQSFANVAYGPDGLDYLREGKSAEEVVAALTDDDPEAPQRQVGVVGQDGSVAAFTGEECFEFADDRQGETYTVQGNILENEATLEAMEDAYEATEGGLPEKLLAALHAGNEAGGDKRGEQSAAMYVVKPEGGYDGKNDRWIDVRVDDHETPIEELERVFKIYDVTLLEREEPDDLRELDGETAAEVAETLAELGFYGTEARSASDASGETASEPTETFGEDEREALEAFRGMNNFENHDLAVVEDALARGWSDADGEGEDRMVDAIWHGLSRSDRK</sequence>
<dbReference type="InterPro" id="IPR014927">
    <property type="entry name" value="PG-bd_2"/>
</dbReference>